<evidence type="ECO:0000313" key="19">
    <source>
        <dbReference type="Proteomes" id="UP001301140"/>
    </source>
</evidence>
<evidence type="ECO:0000259" key="16">
    <source>
        <dbReference type="PROSITE" id="PS50112"/>
    </source>
</evidence>
<dbReference type="InterPro" id="IPR035965">
    <property type="entry name" value="PAS-like_dom_sf"/>
</dbReference>
<evidence type="ECO:0000259" key="17">
    <source>
        <dbReference type="PROSITE" id="PS50113"/>
    </source>
</evidence>
<evidence type="ECO:0000256" key="7">
    <source>
        <dbReference type="ARBA" id="ARBA00022643"/>
    </source>
</evidence>
<comment type="caution">
    <text evidence="18">The sequence shown here is derived from an EMBL/GenBank/DDBJ whole genome shotgun (WGS) entry which is preliminary data.</text>
</comment>
<dbReference type="SMART" id="SM00091">
    <property type="entry name" value="PAS"/>
    <property type="match status" value="3"/>
</dbReference>
<dbReference type="RefSeq" id="WP_327789951.1">
    <property type="nucleotide sequence ID" value="NZ_JARGEQ010000135.1"/>
</dbReference>
<dbReference type="InterPro" id="IPR001610">
    <property type="entry name" value="PAC"/>
</dbReference>
<dbReference type="SMART" id="SM00911">
    <property type="entry name" value="HWE_HK"/>
    <property type="match status" value="1"/>
</dbReference>
<dbReference type="GO" id="GO:0005524">
    <property type="term" value="F:ATP binding"/>
    <property type="evidence" value="ECO:0007669"/>
    <property type="project" value="UniProtKB-KW"/>
</dbReference>
<dbReference type="Proteomes" id="UP001301140">
    <property type="component" value="Unassembled WGS sequence"/>
</dbReference>
<proteinExistence type="predicted"/>
<dbReference type="Gene3D" id="3.30.565.10">
    <property type="entry name" value="Histidine kinase-like ATPase, C-terminal domain"/>
    <property type="match status" value="1"/>
</dbReference>
<keyword evidence="14" id="KW-0843">Virulence</keyword>
<evidence type="ECO:0000256" key="9">
    <source>
        <dbReference type="ARBA" id="ARBA00022737"/>
    </source>
</evidence>
<dbReference type="PROSITE" id="PS50112">
    <property type="entry name" value="PAS"/>
    <property type="match status" value="1"/>
</dbReference>
<dbReference type="PANTHER" id="PTHR41523:SF7">
    <property type="entry name" value="HISTIDINE KINASE"/>
    <property type="match status" value="1"/>
</dbReference>
<evidence type="ECO:0000256" key="8">
    <source>
        <dbReference type="ARBA" id="ARBA00022679"/>
    </source>
</evidence>
<evidence type="ECO:0000256" key="14">
    <source>
        <dbReference type="ARBA" id="ARBA00023026"/>
    </source>
</evidence>
<dbReference type="InterPro" id="IPR011102">
    <property type="entry name" value="Sig_transdc_His_kinase_HWE"/>
</dbReference>
<keyword evidence="15" id="KW-0675">Receptor</keyword>
<organism evidence="18 19">
    <name type="scientific">Marinimicrococcus flavescens</name>
    <dbReference type="NCBI Taxonomy" id="3031815"/>
    <lineage>
        <taxon>Bacteria</taxon>
        <taxon>Pseudomonadati</taxon>
        <taxon>Pseudomonadota</taxon>
        <taxon>Alphaproteobacteria</taxon>
        <taxon>Geminicoccales</taxon>
        <taxon>Geminicoccaceae</taxon>
        <taxon>Marinimicrococcus</taxon>
    </lineage>
</organism>
<dbReference type="PROSITE" id="PS50113">
    <property type="entry name" value="PAC"/>
    <property type="match status" value="2"/>
</dbReference>
<reference evidence="18 19" key="1">
    <citation type="submission" date="2023-03" db="EMBL/GenBank/DDBJ databases">
        <title>YIM 152171 draft genome.</title>
        <authorList>
            <person name="Yang Z."/>
        </authorList>
    </citation>
    <scope>NUCLEOTIDE SEQUENCE [LARGE SCALE GENOMIC DNA]</scope>
    <source>
        <strain evidence="18 19">YIM 152171</strain>
    </source>
</reference>
<dbReference type="InterPro" id="IPR036890">
    <property type="entry name" value="HATPase_C_sf"/>
</dbReference>
<evidence type="ECO:0000256" key="3">
    <source>
        <dbReference type="ARBA" id="ARBA00022543"/>
    </source>
</evidence>
<dbReference type="Pfam" id="PF07536">
    <property type="entry name" value="HWE_HK"/>
    <property type="match status" value="1"/>
</dbReference>
<feature type="domain" description="PAS" evidence="16">
    <location>
        <begin position="152"/>
        <end position="222"/>
    </location>
</feature>
<keyword evidence="9" id="KW-0677">Repeat</keyword>
<evidence type="ECO:0000313" key="18">
    <source>
        <dbReference type="EMBL" id="MDF1587526.1"/>
    </source>
</evidence>
<evidence type="ECO:0000256" key="15">
    <source>
        <dbReference type="ARBA" id="ARBA00023170"/>
    </source>
</evidence>
<evidence type="ECO:0000256" key="6">
    <source>
        <dbReference type="ARBA" id="ARBA00022630"/>
    </source>
</evidence>
<dbReference type="AlphaFoldDB" id="A0AAP3XT64"/>
<evidence type="ECO:0000256" key="12">
    <source>
        <dbReference type="ARBA" id="ARBA00022840"/>
    </source>
</evidence>
<keyword evidence="13" id="KW-0157">Chromophore</keyword>
<keyword evidence="7" id="KW-0288">FMN</keyword>
<dbReference type="NCBIfam" id="TIGR00229">
    <property type="entry name" value="sensory_box"/>
    <property type="match status" value="3"/>
</dbReference>
<keyword evidence="11" id="KW-0418">Kinase</keyword>
<evidence type="ECO:0000256" key="1">
    <source>
        <dbReference type="ARBA" id="ARBA00000085"/>
    </source>
</evidence>
<comment type="catalytic activity">
    <reaction evidence="1">
        <text>ATP + protein L-histidine = ADP + protein N-phospho-L-histidine.</text>
        <dbReference type="EC" id="2.7.13.3"/>
    </reaction>
</comment>
<keyword evidence="5" id="KW-0716">Sensory transduction</keyword>
<dbReference type="CDD" id="cd00130">
    <property type="entry name" value="PAS"/>
    <property type="match status" value="2"/>
</dbReference>
<keyword evidence="8" id="KW-0808">Transferase</keyword>
<evidence type="ECO:0000256" key="5">
    <source>
        <dbReference type="ARBA" id="ARBA00022606"/>
    </source>
</evidence>
<evidence type="ECO:0000256" key="4">
    <source>
        <dbReference type="ARBA" id="ARBA00022553"/>
    </source>
</evidence>
<keyword evidence="12" id="KW-0067">ATP-binding</keyword>
<dbReference type="SUPFAM" id="SSF55785">
    <property type="entry name" value="PYP-like sensor domain (PAS domain)"/>
    <property type="match status" value="3"/>
</dbReference>
<dbReference type="InterPro" id="IPR013656">
    <property type="entry name" value="PAS_4"/>
</dbReference>
<keyword evidence="10" id="KW-0547">Nucleotide-binding</keyword>
<dbReference type="Gene3D" id="3.30.450.20">
    <property type="entry name" value="PAS domain"/>
    <property type="match status" value="3"/>
</dbReference>
<name>A0AAP3XT64_9PROT</name>
<keyword evidence="19" id="KW-1185">Reference proteome</keyword>
<dbReference type="InterPro" id="IPR000014">
    <property type="entry name" value="PAS"/>
</dbReference>
<dbReference type="InterPro" id="IPR000700">
    <property type="entry name" value="PAS-assoc_C"/>
</dbReference>
<dbReference type="Pfam" id="PF13188">
    <property type="entry name" value="PAS_8"/>
    <property type="match status" value="1"/>
</dbReference>
<sequence>MKADEASSAELRRLRTEVAALRAREEQLGAALAAWDAGTFRWEIAADRVTWDDNLRGVFALPEGREVRTIADFLALVHPEDRDAVVDGVQAALQARRDLDMEFRIVRGDGAVRWLADRGRLLLDGQGQPAAVIGACIDVTARRLAEERRRESEERYRSLVETSPDAIFVHQDGRVVFANPQAAAMLGAADAASLVGSPVFDLVAPEFRELARERVARVPRPGMRNEPTEFLVRRLDGRTVQVETTSAAVLVDGRLAVQVALRDITGRKAAEAEQARLVAALDAERARLHAILEHMPAGVLIREAPGGALVLSNEQLRRIWRAGPALSGDDAGSEYLHGFHPDGRPYEPSQWPLMRAIATGETVLGEEIEILRGDGTRGVISVNAAPVTDGQGRRIAGVVVVDDITARREVEQRQRLLLAELSHRVKNTLAVVRSIARQSLAGDRSLDDARQAFDSRLLALAQSHDLLTASGWRGVDLEDLVRGELLAYGGRARIRGARVLLIPQATRTLGLVLHELATNAAKYGALSVPGGSVTVEWNAPVGGLLELRWEERGGPPVETPHRCGFGRTLIERALAYELGGGATLSFAPAGVTCELRMWLADRETPAKG</sequence>
<accession>A0AAP3XT64</accession>
<feature type="domain" description="PAC" evidence="17">
    <location>
        <begin position="364"/>
        <end position="416"/>
    </location>
</feature>
<keyword evidence="4" id="KW-0597">Phosphoprotein</keyword>
<dbReference type="Pfam" id="PF08447">
    <property type="entry name" value="PAS_3"/>
    <property type="match status" value="1"/>
</dbReference>
<evidence type="ECO:0000256" key="11">
    <source>
        <dbReference type="ARBA" id="ARBA00022777"/>
    </source>
</evidence>
<dbReference type="InterPro" id="IPR013655">
    <property type="entry name" value="PAS_fold_3"/>
</dbReference>
<gene>
    <name evidence="18" type="ORF">PZ740_14150</name>
</gene>
<dbReference type="PANTHER" id="PTHR41523">
    <property type="entry name" value="TWO-COMPONENT SYSTEM SENSOR PROTEIN"/>
    <property type="match status" value="1"/>
</dbReference>
<keyword evidence="6" id="KW-0285">Flavoprotein</keyword>
<feature type="domain" description="PAC" evidence="17">
    <location>
        <begin position="99"/>
        <end position="151"/>
    </location>
</feature>
<evidence type="ECO:0000256" key="2">
    <source>
        <dbReference type="ARBA" id="ARBA00012438"/>
    </source>
</evidence>
<dbReference type="Gene3D" id="2.10.70.100">
    <property type="match status" value="1"/>
</dbReference>
<dbReference type="GO" id="GO:0009881">
    <property type="term" value="F:photoreceptor activity"/>
    <property type="evidence" value="ECO:0007669"/>
    <property type="project" value="UniProtKB-KW"/>
</dbReference>
<keyword evidence="3" id="KW-0600">Photoreceptor protein</keyword>
<dbReference type="Pfam" id="PF08448">
    <property type="entry name" value="PAS_4"/>
    <property type="match status" value="1"/>
</dbReference>
<dbReference type="EMBL" id="JARGEQ010000135">
    <property type="protein sequence ID" value="MDF1587526.1"/>
    <property type="molecule type" value="Genomic_DNA"/>
</dbReference>
<dbReference type="SMART" id="SM00086">
    <property type="entry name" value="PAC"/>
    <property type="match status" value="3"/>
</dbReference>
<protein>
    <recommendedName>
        <fullName evidence="2">histidine kinase</fullName>
        <ecNumber evidence="2">2.7.13.3</ecNumber>
    </recommendedName>
</protein>
<evidence type="ECO:0000256" key="13">
    <source>
        <dbReference type="ARBA" id="ARBA00022991"/>
    </source>
</evidence>
<dbReference type="EC" id="2.7.13.3" evidence="2"/>
<dbReference type="GO" id="GO:0004673">
    <property type="term" value="F:protein histidine kinase activity"/>
    <property type="evidence" value="ECO:0007669"/>
    <property type="project" value="UniProtKB-EC"/>
</dbReference>
<evidence type="ECO:0000256" key="10">
    <source>
        <dbReference type="ARBA" id="ARBA00022741"/>
    </source>
</evidence>